<reference evidence="1 2" key="1">
    <citation type="journal article" date="2018" name="Nat. Ecol. Evol.">
        <title>Genomic signatures of mitonuclear coevolution across populations of Tigriopus californicus.</title>
        <authorList>
            <person name="Barreto F.S."/>
            <person name="Watson E.T."/>
            <person name="Lima T.G."/>
            <person name="Willett C.S."/>
            <person name="Edmands S."/>
            <person name="Li W."/>
            <person name="Burton R.S."/>
        </authorList>
    </citation>
    <scope>NUCLEOTIDE SEQUENCE [LARGE SCALE GENOMIC DNA]</scope>
    <source>
        <strain evidence="1 2">San Diego</strain>
    </source>
</reference>
<dbReference type="PANTHER" id="PTHR10937:SF0">
    <property type="entry name" value="GLUTAMINE--FRUCTOSE-6-PHOSPHATE TRANSAMINASE (ISOMERIZING)"/>
    <property type="match status" value="1"/>
</dbReference>
<organism evidence="1 2">
    <name type="scientific">Tigriopus californicus</name>
    <name type="common">Marine copepod</name>
    <dbReference type="NCBI Taxonomy" id="6832"/>
    <lineage>
        <taxon>Eukaryota</taxon>
        <taxon>Metazoa</taxon>
        <taxon>Ecdysozoa</taxon>
        <taxon>Arthropoda</taxon>
        <taxon>Crustacea</taxon>
        <taxon>Multicrustacea</taxon>
        <taxon>Hexanauplia</taxon>
        <taxon>Copepoda</taxon>
        <taxon>Harpacticoida</taxon>
        <taxon>Harpacticidae</taxon>
        <taxon>Tigriopus</taxon>
    </lineage>
</organism>
<dbReference type="AlphaFoldDB" id="A0A553PT94"/>
<dbReference type="SUPFAM" id="SSF53697">
    <property type="entry name" value="SIS domain"/>
    <property type="match status" value="1"/>
</dbReference>
<dbReference type="Gene3D" id="3.40.50.10490">
    <property type="entry name" value="Glucose-6-phosphate isomerase like protein, domain 1"/>
    <property type="match status" value="1"/>
</dbReference>
<feature type="non-terminal residue" evidence="1">
    <location>
        <position position="124"/>
    </location>
</feature>
<dbReference type="GO" id="GO:0006002">
    <property type="term" value="P:fructose 6-phosphate metabolic process"/>
    <property type="evidence" value="ECO:0007669"/>
    <property type="project" value="TreeGrafter"/>
</dbReference>
<dbReference type="InterPro" id="IPR046348">
    <property type="entry name" value="SIS_dom_sf"/>
</dbReference>
<evidence type="ECO:0000313" key="1">
    <source>
        <dbReference type="EMBL" id="TRY80900.1"/>
    </source>
</evidence>
<gene>
    <name evidence="1" type="ORF">TCAL_13735</name>
</gene>
<proteinExistence type="predicted"/>
<dbReference type="GO" id="GO:0006047">
    <property type="term" value="P:UDP-N-acetylglucosamine metabolic process"/>
    <property type="evidence" value="ECO:0007669"/>
    <property type="project" value="TreeGrafter"/>
</dbReference>
<keyword evidence="2" id="KW-1185">Reference proteome</keyword>
<name>A0A553PT94_TIGCA</name>
<protein>
    <recommendedName>
        <fullName evidence="3">Glutamine--fructose-6-phosphate transaminase (isomerizing)</fullName>
    </recommendedName>
</protein>
<dbReference type="GO" id="GO:0004360">
    <property type="term" value="F:glutamine-fructose-6-phosphate transaminase (isomerizing) activity"/>
    <property type="evidence" value="ECO:0007669"/>
    <property type="project" value="TreeGrafter"/>
</dbReference>
<dbReference type="STRING" id="6832.A0A553PT94"/>
<dbReference type="GO" id="GO:0006487">
    <property type="term" value="P:protein N-linked glycosylation"/>
    <property type="evidence" value="ECO:0007669"/>
    <property type="project" value="TreeGrafter"/>
</dbReference>
<evidence type="ECO:0000313" key="2">
    <source>
        <dbReference type="Proteomes" id="UP000318571"/>
    </source>
</evidence>
<dbReference type="GO" id="GO:0097367">
    <property type="term" value="F:carbohydrate derivative binding"/>
    <property type="evidence" value="ECO:0007669"/>
    <property type="project" value="InterPro"/>
</dbReference>
<accession>A0A553PT94</accession>
<evidence type="ECO:0008006" key="3">
    <source>
        <dbReference type="Google" id="ProtNLM"/>
    </source>
</evidence>
<dbReference type="Proteomes" id="UP000318571">
    <property type="component" value="Chromosome 12"/>
</dbReference>
<dbReference type="PANTHER" id="PTHR10937">
    <property type="entry name" value="GLUCOSAMINE--FRUCTOSE-6-PHOSPHATE AMINOTRANSFERASE, ISOMERIZING"/>
    <property type="match status" value="1"/>
</dbReference>
<sequence>MHAEGLCASELKHGPLAMVQDNFPTILFALKDRYQEHAFNAMNQLVVARLRAFVFTLKEMKLELARNFKCKENVPFHIALPKSTPCLQGILAVIPMQLLSFIPSASSRMQMWINHGIWPNPSLC</sequence>
<dbReference type="EMBL" id="VCGU01000001">
    <property type="protein sequence ID" value="TRY80900.1"/>
    <property type="molecule type" value="Genomic_DNA"/>
</dbReference>
<comment type="caution">
    <text evidence="1">The sequence shown here is derived from an EMBL/GenBank/DDBJ whole genome shotgun (WGS) entry which is preliminary data.</text>
</comment>